<dbReference type="InterPro" id="IPR013658">
    <property type="entry name" value="SGL"/>
</dbReference>
<protein>
    <submittedName>
        <fullName evidence="3">SMP-30/gluconolactonase/LRE family protein</fullName>
    </submittedName>
</protein>
<keyword evidence="1" id="KW-0378">Hydrolase</keyword>
<feature type="domain" description="SMP-30/Gluconolactonase/LRE-like region" evidence="2">
    <location>
        <begin position="64"/>
        <end position="330"/>
    </location>
</feature>
<keyword evidence="4" id="KW-1185">Reference proteome</keyword>
<sequence length="340" mass="37428">MIPLSQIPLSMTTFFSLIILASVSISLAQEHPPVAVVEKMHPDLDAVIDVHAQVTVIADGFGWVEGPVWVEKQKMLLFSDVMQNRIYQWTAEKGASAYLEPSGYTQSVKRGEELGSNGLALNARGQLVLCQHGDRRVAVMTPPVANPKPLYTTLVDKYNGKKFNSPNDLAIRSNGDIYFTDPPYGLEKGPQDPARELSYHGVYRVSANGAVTLLTDTLTRPNGIAFFPGEQKLLVANSDPEKPHWYIYDLDAKGDLTNGRIFFDGMAIFQKENRSPDGIKINHKGIVFAPGPGGVWIFNKEGTALGRIKTSLITSNCAFTGDYRTLFITADDRVLKVSLK</sequence>
<dbReference type="InterPro" id="IPR011042">
    <property type="entry name" value="6-blade_b-propeller_TolB-like"/>
</dbReference>
<evidence type="ECO:0000313" key="3">
    <source>
        <dbReference type="EMBL" id="RPD42358.1"/>
    </source>
</evidence>
<dbReference type="SUPFAM" id="SSF63829">
    <property type="entry name" value="Calcium-dependent phosphotriesterase"/>
    <property type="match status" value="1"/>
</dbReference>
<dbReference type="Proteomes" id="UP000279089">
    <property type="component" value="Unassembled WGS sequence"/>
</dbReference>
<name>A0A3N4MFI1_9BACT</name>
<dbReference type="Pfam" id="PF08450">
    <property type="entry name" value="SGL"/>
    <property type="match status" value="1"/>
</dbReference>
<dbReference type="EMBL" id="RMBX01000002">
    <property type="protein sequence ID" value="RPD42358.1"/>
    <property type="molecule type" value="Genomic_DNA"/>
</dbReference>
<proteinExistence type="predicted"/>
<dbReference type="GO" id="GO:0016787">
    <property type="term" value="F:hydrolase activity"/>
    <property type="evidence" value="ECO:0007669"/>
    <property type="project" value="UniProtKB-KW"/>
</dbReference>
<dbReference type="PANTHER" id="PTHR47572:SF4">
    <property type="entry name" value="LACTONASE DRP35"/>
    <property type="match status" value="1"/>
</dbReference>
<gene>
    <name evidence="3" type="ORF">EG028_04050</name>
</gene>
<dbReference type="InterPro" id="IPR051262">
    <property type="entry name" value="SMP-30/CGR1_Lactonase"/>
</dbReference>
<evidence type="ECO:0000256" key="1">
    <source>
        <dbReference type="ARBA" id="ARBA00022801"/>
    </source>
</evidence>
<organism evidence="3 4">
    <name type="scientific">Chitinophaga barathri</name>
    <dbReference type="NCBI Taxonomy" id="1647451"/>
    <lineage>
        <taxon>Bacteria</taxon>
        <taxon>Pseudomonadati</taxon>
        <taxon>Bacteroidota</taxon>
        <taxon>Chitinophagia</taxon>
        <taxon>Chitinophagales</taxon>
        <taxon>Chitinophagaceae</taxon>
        <taxon>Chitinophaga</taxon>
    </lineage>
</organism>
<dbReference type="AlphaFoldDB" id="A0A3N4MFI1"/>
<comment type="caution">
    <text evidence="3">The sequence shown here is derived from an EMBL/GenBank/DDBJ whole genome shotgun (WGS) entry which is preliminary data.</text>
</comment>
<dbReference type="Gene3D" id="2.120.10.30">
    <property type="entry name" value="TolB, C-terminal domain"/>
    <property type="match status" value="1"/>
</dbReference>
<dbReference type="PANTHER" id="PTHR47572">
    <property type="entry name" value="LIPOPROTEIN-RELATED"/>
    <property type="match status" value="1"/>
</dbReference>
<dbReference type="OrthoDB" id="241638at2"/>
<evidence type="ECO:0000313" key="4">
    <source>
        <dbReference type="Proteomes" id="UP000279089"/>
    </source>
</evidence>
<evidence type="ECO:0000259" key="2">
    <source>
        <dbReference type="Pfam" id="PF08450"/>
    </source>
</evidence>
<reference evidence="4" key="1">
    <citation type="submission" date="2018-11" db="EMBL/GenBank/DDBJ databases">
        <title>Chitinophaga lutea sp.nov., isolate from arsenic contaminated soil.</title>
        <authorList>
            <person name="Zong Y."/>
        </authorList>
    </citation>
    <scope>NUCLEOTIDE SEQUENCE [LARGE SCALE GENOMIC DNA]</scope>
    <source>
        <strain evidence="4">YLT18</strain>
    </source>
</reference>
<accession>A0A3N4MFI1</accession>